<dbReference type="Pfam" id="PF00620">
    <property type="entry name" value="RhoGAP"/>
    <property type="match status" value="1"/>
</dbReference>
<organism evidence="6 7">
    <name type="scientific">Kluyveromyces marxianus</name>
    <name type="common">Yeast</name>
    <name type="synonym">Candida kefyr</name>
    <dbReference type="NCBI Taxonomy" id="4911"/>
    <lineage>
        <taxon>Eukaryota</taxon>
        <taxon>Fungi</taxon>
        <taxon>Dikarya</taxon>
        <taxon>Ascomycota</taxon>
        <taxon>Saccharomycotina</taxon>
        <taxon>Saccharomycetes</taxon>
        <taxon>Saccharomycetales</taxon>
        <taxon>Saccharomycetaceae</taxon>
        <taxon>Kluyveromyces</taxon>
    </lineage>
</organism>
<reference evidence="6 7" key="1">
    <citation type="submission" date="2016-03" db="EMBL/GenBank/DDBJ databases">
        <title>How can Kluyveromyces marxianus grow so fast - potential evolutionary course in Saccharomyces Complex revealed by comparative genomics.</title>
        <authorList>
            <person name="Mo W."/>
            <person name="Lu W."/>
            <person name="Yang X."/>
            <person name="Qi J."/>
            <person name="Lv H."/>
        </authorList>
    </citation>
    <scope>NUCLEOTIDE SEQUENCE [LARGE SCALE GENOMIC DNA]</scope>
    <source>
        <strain evidence="6 7">FIM1</strain>
    </source>
</reference>
<feature type="compositionally biased region" description="Basic and acidic residues" evidence="3">
    <location>
        <begin position="27"/>
        <end position="44"/>
    </location>
</feature>
<dbReference type="Gene3D" id="2.30.29.30">
    <property type="entry name" value="Pleckstrin-homology domain (PH domain)/Phosphotyrosine-binding domain (PTB)"/>
    <property type="match status" value="1"/>
</dbReference>
<name>A0ABX6EVN2_KLUMA</name>
<feature type="compositionally biased region" description="Low complexity" evidence="3">
    <location>
        <begin position="438"/>
        <end position="478"/>
    </location>
</feature>
<dbReference type="SUPFAM" id="SSF48350">
    <property type="entry name" value="GTPase activation domain, GAP"/>
    <property type="match status" value="1"/>
</dbReference>
<dbReference type="PROSITE" id="PS50238">
    <property type="entry name" value="RHOGAP"/>
    <property type="match status" value="1"/>
</dbReference>
<dbReference type="CDD" id="cd13277">
    <property type="entry name" value="PH_Bem3"/>
    <property type="match status" value="1"/>
</dbReference>
<evidence type="ECO:0000259" key="4">
    <source>
        <dbReference type="PROSITE" id="PS50003"/>
    </source>
</evidence>
<dbReference type="Pfam" id="PF00169">
    <property type="entry name" value="PH"/>
    <property type="match status" value="1"/>
</dbReference>
<dbReference type="EMBL" id="CP015058">
    <property type="protein sequence ID" value="QGN16410.1"/>
    <property type="molecule type" value="Genomic_DNA"/>
</dbReference>
<keyword evidence="7" id="KW-1185">Reference proteome</keyword>
<feature type="compositionally biased region" description="Low complexity" evidence="3">
    <location>
        <begin position="115"/>
        <end position="124"/>
    </location>
</feature>
<dbReference type="SUPFAM" id="SSF64268">
    <property type="entry name" value="PX domain"/>
    <property type="match status" value="1"/>
</dbReference>
<feature type="region of interest" description="Disordered" evidence="3">
    <location>
        <begin position="779"/>
        <end position="799"/>
    </location>
</feature>
<keyword evidence="2" id="KW-0175">Coiled coil</keyword>
<dbReference type="Proteomes" id="UP000422736">
    <property type="component" value="Chromosome 5"/>
</dbReference>
<dbReference type="CDD" id="cd06093">
    <property type="entry name" value="PX_domain"/>
    <property type="match status" value="1"/>
</dbReference>
<evidence type="ECO:0000256" key="2">
    <source>
        <dbReference type="SAM" id="Coils"/>
    </source>
</evidence>
<feature type="region of interest" description="Disordered" evidence="3">
    <location>
        <begin position="108"/>
        <end position="129"/>
    </location>
</feature>
<dbReference type="InterPro" id="IPR011993">
    <property type="entry name" value="PH-like_dom_sf"/>
</dbReference>
<feature type="region of interest" description="Disordered" evidence="3">
    <location>
        <begin position="167"/>
        <end position="197"/>
    </location>
</feature>
<feature type="compositionally biased region" description="Low complexity" evidence="3">
    <location>
        <begin position="782"/>
        <end position="794"/>
    </location>
</feature>
<evidence type="ECO:0000313" key="7">
    <source>
        <dbReference type="Proteomes" id="UP000422736"/>
    </source>
</evidence>
<evidence type="ECO:0000313" key="6">
    <source>
        <dbReference type="EMBL" id="QGN16410.1"/>
    </source>
</evidence>
<evidence type="ECO:0000259" key="5">
    <source>
        <dbReference type="PROSITE" id="PS50238"/>
    </source>
</evidence>
<dbReference type="InterPro" id="IPR008936">
    <property type="entry name" value="Rho_GTPase_activation_prot"/>
</dbReference>
<feature type="coiled-coil region" evidence="2">
    <location>
        <begin position="54"/>
        <end position="88"/>
    </location>
</feature>
<dbReference type="Gene3D" id="1.10.555.10">
    <property type="entry name" value="Rho GTPase activation protein"/>
    <property type="match status" value="1"/>
</dbReference>
<dbReference type="SMART" id="SM00233">
    <property type="entry name" value="PH"/>
    <property type="match status" value="1"/>
</dbReference>
<evidence type="ECO:0000256" key="1">
    <source>
        <dbReference type="ARBA" id="ARBA00022468"/>
    </source>
</evidence>
<dbReference type="InterPro" id="IPR050729">
    <property type="entry name" value="Rho-GAP"/>
</dbReference>
<dbReference type="PROSITE" id="PS50003">
    <property type="entry name" value="PH_DOMAIN"/>
    <property type="match status" value="1"/>
</dbReference>
<accession>A0ABX6EVN2</accession>
<feature type="domain" description="PH" evidence="4">
    <location>
        <begin position="628"/>
        <end position="735"/>
    </location>
</feature>
<feature type="region of interest" description="Disordered" evidence="3">
    <location>
        <begin position="27"/>
        <end position="53"/>
    </location>
</feature>
<feature type="domain" description="Rho-GAP" evidence="5">
    <location>
        <begin position="864"/>
        <end position="1076"/>
    </location>
</feature>
<dbReference type="InterPro" id="IPR000198">
    <property type="entry name" value="RhoGAP_dom"/>
</dbReference>
<dbReference type="PANTHER" id="PTHR23176">
    <property type="entry name" value="RHO/RAC/CDC GTPASE-ACTIVATING PROTEIN"/>
    <property type="match status" value="1"/>
</dbReference>
<feature type="region of interest" description="Disordered" evidence="3">
    <location>
        <begin position="438"/>
        <end position="482"/>
    </location>
</feature>
<dbReference type="InterPro" id="IPR036871">
    <property type="entry name" value="PX_dom_sf"/>
</dbReference>
<dbReference type="InterPro" id="IPR001849">
    <property type="entry name" value="PH_domain"/>
</dbReference>
<feature type="region of interest" description="Disordered" evidence="3">
    <location>
        <begin position="357"/>
        <end position="392"/>
    </location>
</feature>
<sequence length="1076" mass="120613">MDENNKLEEGEPVSSTLKLLEQYENHTQQKDKNLDYIEKGDSRFDSNAPSGPSYDELFKENVKLRLKIEEYEAEIKALNEVISGLREGHNTTHVPAQEYVPQKIIVDSTTDSSPREPSLLLPPRSADRVRHNQNTIVSRIEQESHELVLPRSPATFQLNSRGFRDELKGISEMNESRKEGERGSKLSPTEKDTTYNEVKDSAISSNSGTFNNNNNILGSPATSVTYTTSRISINSSSPKVSTKSNIKGPNSPALLQAGSHQQGGPVSPHRANRVTHLINNEIRSPLKEQFSDTDVSFATDDVSSHHESQQEREFVDDLLHKSPIIERLSKDDEHIVEFSPSSKQNLNKFTEMINKTFGEDDKITNDRSTANTAGPFKSPPKFDPPLPSANHNTLASPVIIQNSSGSQTPSSATNIQRAGISSLDLLKNASQDNISSISSATTSNHQSFSPRSVSSISRIQPPSFPTSTTDTGSPTSVTGARAGVSAQSPMVSEIPLFVQPEDFSTIRVEIRSTLYHNPEDSAKSVLFSVVDKKSSKEMFKFAKSPDQILQLDHLLKVRLIEQYHLPLLPRKQLFQSSVPVKVDARRELLEEYFTSLFEVDTLPPLLSLKLAQFISTDTAITMPMGMSENIKEGVLLVRKNKTLGTGNSWKVRQAIVDEQTLLLLDQGNLVENVRLANSTIELQANLPDDKYGTKNGFIVNEHRKTGLSNTSKHYFAAETAKQREEWISALISVCGSAPPNVRADNFSSTAMDQNSISDASVDTSYSAKIGPMVNLEALNKPQQSQQQQSESNSSEIDRETKRNRMRSFFPFKKNQGQLSTSSFDISKESDESTDRIFSNALRNMNLQEECVSNVVFGSDVKHCLSLSSKIYQSSYEVPSVVYRCLEYLYKNRAIEEEGIFRLSGSSALIKMLQEQFDREYDINLSEYNDLHEDGSSNGSYLDVNTVTGLLKLYFRRLPHLIFGDEMYDEFRSIAETNSNDSKEIAVRFRDIVCSGKIEKENYALMYVLFELLMKINENNKVNKMNLRNLCIVFSPTLNIPVNILQPFIEDFHCIFNGKEPVNNEDRQNLNLRVPQM</sequence>
<dbReference type="SUPFAM" id="SSF50729">
    <property type="entry name" value="PH domain-like"/>
    <property type="match status" value="1"/>
</dbReference>
<feature type="compositionally biased region" description="Pro residues" evidence="3">
    <location>
        <begin position="377"/>
        <end position="387"/>
    </location>
</feature>
<dbReference type="PANTHER" id="PTHR23176:SF129">
    <property type="entry name" value="RHO GTPASE ACTIVATING PROTEIN AT 16F, ISOFORM E-RELATED"/>
    <property type="match status" value="1"/>
</dbReference>
<evidence type="ECO:0000256" key="3">
    <source>
        <dbReference type="SAM" id="MobiDB-lite"/>
    </source>
</evidence>
<dbReference type="SMART" id="SM00324">
    <property type="entry name" value="RhoGAP"/>
    <property type="match status" value="1"/>
</dbReference>
<keyword evidence="1" id="KW-0343">GTPase activation</keyword>
<proteinExistence type="predicted"/>
<protein>
    <submittedName>
        <fullName evidence="6">GTPase-activating protein BEM3</fullName>
    </submittedName>
</protein>
<gene>
    <name evidence="6" type="primary">BEM3</name>
    <name evidence="6" type="ORF">FIM1_3123</name>
</gene>